<gene>
    <name evidence="1" type="ORF">CWC46_19185</name>
    <name evidence="2" type="ORF">Ser39006_019185</name>
</gene>
<name>A0A2I5TAY0_SERS3</name>
<evidence type="ECO:0000313" key="3">
    <source>
        <dbReference type="Proteomes" id="UP000017700"/>
    </source>
</evidence>
<reference evidence="2 3" key="1">
    <citation type="journal article" date="2013" name="Genome Announc.">
        <title>Draft genome sequence of Serratia sp. strain ATCC 39006, a model bacterium for analysis of the biosynthesis and regulation of prodigiosin, a carbapenem, and gas vesicles.</title>
        <authorList>
            <person name="Fineran P.C."/>
            <person name="Iglesias Cans M.C."/>
            <person name="Ramsay J.P."/>
            <person name="Wilf N.M."/>
            <person name="Cossyleon D."/>
            <person name="McNeil M.B."/>
            <person name="Williamson N.R."/>
            <person name="Monson R.E."/>
            <person name="Becher S.A."/>
            <person name="Stanton J.A."/>
            <person name="Brugger K."/>
            <person name="Brown S.D."/>
            <person name="Salmond G.P."/>
        </authorList>
    </citation>
    <scope>NUCLEOTIDE SEQUENCE [LARGE SCALE GENOMIC DNA]</scope>
    <source>
        <strain evidence="2">ATCC 39006</strain>
        <strain evidence="3">ATCC 39006 / SC 11482</strain>
    </source>
</reference>
<reference evidence="1 4" key="3">
    <citation type="submission" date="2017-11" db="EMBL/GenBank/DDBJ databases">
        <title>Complete genome sequence of Serratia sp. ATCC 39006 LacA.</title>
        <authorList>
            <person name="Hampton H.G."/>
            <person name="Jackson S.A."/>
            <person name="Jauregui R."/>
            <person name="Poulter G.T.M."/>
            <person name="Salmond G.P.C."/>
            <person name="Fineran P.C."/>
        </authorList>
    </citation>
    <scope>NUCLEOTIDE SEQUENCE [LARGE SCALE GENOMIC DNA]</scope>
    <source>
        <strain evidence="1 4">ATCC 39006</strain>
    </source>
</reference>
<reference evidence="2" key="4">
    <citation type="submission" date="2017-11" db="EMBL/GenBank/DDBJ databases">
        <title>Complete genome sequence of Serratia sp. ATCC 39006.</title>
        <authorList>
            <person name="Hampton H.G."/>
            <person name="Jackson S.A."/>
            <person name="Jauregui R."/>
            <person name="Poulter G.T.M."/>
            <person name="Salmond G.P.C."/>
            <person name="Fineran P.C."/>
        </authorList>
    </citation>
    <scope>NUCLEOTIDE SEQUENCE</scope>
    <source>
        <strain evidence="2">ATCC 39006</strain>
    </source>
</reference>
<reference evidence="2" key="2">
    <citation type="submission" date="2013-09" db="EMBL/GenBank/DDBJ databases">
        <authorList>
            <person name="Wang G."/>
            <person name="Yang Y."/>
            <person name="Su Y."/>
        </authorList>
    </citation>
    <scope>NUCLEOTIDE SEQUENCE</scope>
    <source>
        <strain evidence="2">ATCC 39006</strain>
    </source>
</reference>
<dbReference type="Proteomes" id="UP000017700">
    <property type="component" value="Chromosome"/>
</dbReference>
<dbReference type="EMBL" id="CP025085">
    <property type="protein sequence ID" value="AUH01740.1"/>
    <property type="molecule type" value="Genomic_DNA"/>
</dbReference>
<keyword evidence="3" id="KW-1185">Reference proteome</keyword>
<evidence type="ECO:0000313" key="2">
    <source>
        <dbReference type="EMBL" id="AUH06063.1"/>
    </source>
</evidence>
<dbReference type="KEGG" id="sera:Ser39006_019185"/>
<sequence length="64" mass="7432">MYPYFSLRPVTNEECRWPYQLHKPQIIQVKFINKEDSDVVMIGKIINIGASSANFRTFLLKAGN</sequence>
<organism evidence="2 3">
    <name type="scientific">Serratia sp. (strain ATCC 39006)</name>
    <name type="common">Prodigiosinella confusarubida</name>
    <dbReference type="NCBI Taxonomy" id="104623"/>
    <lineage>
        <taxon>Bacteria</taxon>
        <taxon>Pseudomonadati</taxon>
        <taxon>Pseudomonadota</taxon>
        <taxon>Gammaproteobacteria</taxon>
        <taxon>Enterobacterales</taxon>
        <taxon>Pectobacteriaceae</taxon>
        <taxon>Prodigiosinella</taxon>
    </lineage>
</organism>
<dbReference type="Proteomes" id="UP000233778">
    <property type="component" value="Chromosome"/>
</dbReference>
<dbReference type="EMBL" id="CP025084">
    <property type="protein sequence ID" value="AUH06063.1"/>
    <property type="molecule type" value="Genomic_DNA"/>
</dbReference>
<evidence type="ECO:0000313" key="1">
    <source>
        <dbReference type="EMBL" id="AUH01740.1"/>
    </source>
</evidence>
<evidence type="ECO:0000313" key="4">
    <source>
        <dbReference type="Proteomes" id="UP000233778"/>
    </source>
</evidence>
<protein>
    <submittedName>
        <fullName evidence="2">Uncharacterized protein</fullName>
    </submittedName>
</protein>
<accession>A0A2I5TAY0</accession>
<dbReference type="KEGG" id="serq:CWC46_19185"/>
<proteinExistence type="predicted"/>
<dbReference type="AlphaFoldDB" id="A0A2I5TAY0"/>